<dbReference type="EMBL" id="JAFLQZ010000003">
    <property type="protein sequence ID" value="MBO0357500.1"/>
    <property type="molecule type" value="Genomic_DNA"/>
</dbReference>
<reference evidence="2" key="1">
    <citation type="submission" date="2021-03" db="EMBL/GenBank/DDBJ databases">
        <authorList>
            <person name="Kim M.K."/>
        </authorList>
    </citation>
    <scope>NUCLEOTIDE SEQUENCE</scope>
    <source>
        <strain evidence="2">BT186</strain>
    </source>
</reference>
<protein>
    <submittedName>
        <fullName evidence="2">Glycosyltransferase</fullName>
    </submittedName>
</protein>
<sequence>MIKFSIGIPAFKSVFLKECIDSILKQDYQYFELIIVDDCSPEPIDKIVSSYSDSRIKYFKNETNIGAEHVVDNWNICLEKSSGDYFILMGDDDKLQHNYLQEFIKLIKQHPGLSVYHCRSKIIDETSKPYSITSINPDYENVYDFILSCIKQHRHQYVSDFVYKTESLKARGGFYKLPLAWASDYLSAWIASIENGIAHTNITLFNYRMNRYSITSSNNIRIITLKTKALIQCNEWLQEFLETPPSDEDNFLKYSLIQVALAKKKKTDKISAIKQIIGLSNPFYGALNIIKARKELHITSSDILSAFISSIFSKIDTSTE</sequence>
<dbReference type="InterPro" id="IPR029044">
    <property type="entry name" value="Nucleotide-diphossugar_trans"/>
</dbReference>
<feature type="domain" description="Glycosyltransferase 2-like" evidence="1">
    <location>
        <begin position="5"/>
        <end position="132"/>
    </location>
</feature>
<name>A0A939EVP7_9BACT</name>
<organism evidence="2 3">
    <name type="scientific">Hymenobacter telluris</name>
    <dbReference type="NCBI Taxonomy" id="2816474"/>
    <lineage>
        <taxon>Bacteria</taxon>
        <taxon>Pseudomonadati</taxon>
        <taxon>Bacteroidota</taxon>
        <taxon>Cytophagia</taxon>
        <taxon>Cytophagales</taxon>
        <taxon>Hymenobacteraceae</taxon>
        <taxon>Hymenobacter</taxon>
    </lineage>
</organism>
<evidence type="ECO:0000313" key="2">
    <source>
        <dbReference type="EMBL" id="MBO0357500.1"/>
    </source>
</evidence>
<dbReference type="PANTHER" id="PTHR22916">
    <property type="entry name" value="GLYCOSYLTRANSFERASE"/>
    <property type="match status" value="1"/>
</dbReference>
<dbReference type="Proteomes" id="UP000664144">
    <property type="component" value="Unassembled WGS sequence"/>
</dbReference>
<gene>
    <name evidence="2" type="ORF">J0X19_06050</name>
</gene>
<comment type="caution">
    <text evidence="2">The sequence shown here is derived from an EMBL/GenBank/DDBJ whole genome shotgun (WGS) entry which is preliminary data.</text>
</comment>
<evidence type="ECO:0000259" key="1">
    <source>
        <dbReference type="Pfam" id="PF00535"/>
    </source>
</evidence>
<dbReference type="AlphaFoldDB" id="A0A939EVP7"/>
<dbReference type="SUPFAM" id="SSF53448">
    <property type="entry name" value="Nucleotide-diphospho-sugar transferases"/>
    <property type="match status" value="1"/>
</dbReference>
<keyword evidence="3" id="KW-1185">Reference proteome</keyword>
<dbReference type="GO" id="GO:0016758">
    <property type="term" value="F:hexosyltransferase activity"/>
    <property type="evidence" value="ECO:0007669"/>
    <property type="project" value="UniProtKB-ARBA"/>
</dbReference>
<accession>A0A939EVP7</accession>
<dbReference type="Pfam" id="PF00535">
    <property type="entry name" value="Glycos_transf_2"/>
    <property type="match status" value="1"/>
</dbReference>
<dbReference type="Gene3D" id="3.90.550.10">
    <property type="entry name" value="Spore Coat Polysaccharide Biosynthesis Protein SpsA, Chain A"/>
    <property type="match status" value="1"/>
</dbReference>
<dbReference type="PANTHER" id="PTHR22916:SF3">
    <property type="entry name" value="UDP-GLCNAC:BETAGAL BETA-1,3-N-ACETYLGLUCOSAMINYLTRANSFERASE-LIKE PROTEIN 1"/>
    <property type="match status" value="1"/>
</dbReference>
<evidence type="ECO:0000313" key="3">
    <source>
        <dbReference type="Proteomes" id="UP000664144"/>
    </source>
</evidence>
<proteinExistence type="predicted"/>
<dbReference type="InterPro" id="IPR001173">
    <property type="entry name" value="Glyco_trans_2-like"/>
</dbReference>
<dbReference type="RefSeq" id="WP_206982593.1">
    <property type="nucleotide sequence ID" value="NZ_JAFLQZ010000003.1"/>
</dbReference>